<organism evidence="9 10">
    <name type="scientific">Geotalea uraniireducens</name>
    <dbReference type="NCBI Taxonomy" id="351604"/>
    <lineage>
        <taxon>Bacteria</taxon>
        <taxon>Pseudomonadati</taxon>
        <taxon>Thermodesulfobacteriota</taxon>
        <taxon>Desulfuromonadia</taxon>
        <taxon>Geobacterales</taxon>
        <taxon>Geobacteraceae</taxon>
        <taxon>Geotalea</taxon>
    </lineage>
</organism>
<feature type="modified residue" description="4-aspartylphosphate" evidence="5">
    <location>
        <position position="358"/>
    </location>
</feature>
<comment type="catalytic activity">
    <reaction evidence="1">
        <text>ATP + protein L-histidine = ADP + protein N-phospho-L-histidine.</text>
        <dbReference type="EC" id="2.7.13.3"/>
    </reaction>
</comment>
<dbReference type="SMART" id="SM00448">
    <property type="entry name" value="REC"/>
    <property type="match status" value="1"/>
</dbReference>
<dbReference type="Pfam" id="PF00072">
    <property type="entry name" value="Response_reg"/>
    <property type="match status" value="1"/>
</dbReference>
<evidence type="ECO:0000256" key="3">
    <source>
        <dbReference type="ARBA" id="ARBA00022553"/>
    </source>
</evidence>
<keyword evidence="9" id="KW-0808">Transferase</keyword>
<dbReference type="EC" id="2.7.13.3" evidence="2"/>
<evidence type="ECO:0000259" key="8">
    <source>
        <dbReference type="PROSITE" id="PS50110"/>
    </source>
</evidence>
<dbReference type="Pfam" id="PF00512">
    <property type="entry name" value="HisKA"/>
    <property type="match status" value="1"/>
</dbReference>
<dbReference type="Gene3D" id="1.10.287.130">
    <property type="match status" value="1"/>
</dbReference>
<evidence type="ECO:0000256" key="2">
    <source>
        <dbReference type="ARBA" id="ARBA00012438"/>
    </source>
</evidence>
<reference evidence="9 10" key="1">
    <citation type="submission" date="2022-12" db="EMBL/GenBank/DDBJ databases">
        <title>Polyphasic characterization of Geotalea uranireducens NIT-SL11 newly isolated from a complex of sewage sludge and microbially reduced graphene oxide.</title>
        <authorList>
            <person name="Xie L."/>
            <person name="Yoshida N."/>
            <person name="Meng L."/>
        </authorList>
    </citation>
    <scope>NUCLEOTIDE SEQUENCE [LARGE SCALE GENOMIC DNA]</scope>
    <source>
        <strain evidence="9 10">NIT-SL11</strain>
    </source>
</reference>
<dbReference type="InterPro" id="IPR003661">
    <property type="entry name" value="HisK_dim/P_dom"/>
</dbReference>
<dbReference type="SMART" id="SM00388">
    <property type="entry name" value="HisKA"/>
    <property type="match status" value="1"/>
</dbReference>
<evidence type="ECO:0000256" key="5">
    <source>
        <dbReference type="PROSITE-ProRule" id="PRU00169"/>
    </source>
</evidence>
<dbReference type="InterPro" id="IPR003594">
    <property type="entry name" value="HATPase_dom"/>
</dbReference>
<keyword evidence="3 5" id="KW-0597">Phosphoprotein</keyword>
<evidence type="ECO:0000313" key="10">
    <source>
        <dbReference type="Proteomes" id="UP001317705"/>
    </source>
</evidence>
<keyword evidence="9" id="KW-0418">Kinase</keyword>
<dbReference type="RefSeq" id="WP_282003557.1">
    <property type="nucleotide sequence ID" value="NZ_AP027151.1"/>
</dbReference>
<dbReference type="Gene3D" id="3.30.565.10">
    <property type="entry name" value="Histidine kinase-like ATPase, C-terminal domain"/>
    <property type="match status" value="1"/>
</dbReference>
<feature type="coiled-coil region" evidence="6">
    <location>
        <begin position="20"/>
        <end position="47"/>
    </location>
</feature>
<evidence type="ECO:0000256" key="4">
    <source>
        <dbReference type="ARBA" id="ARBA00023012"/>
    </source>
</evidence>
<gene>
    <name evidence="9" type="ORF">GURASL_17780</name>
</gene>
<dbReference type="InterPro" id="IPR036097">
    <property type="entry name" value="HisK_dim/P_sf"/>
</dbReference>
<dbReference type="Pfam" id="PF02518">
    <property type="entry name" value="HATPase_c"/>
    <property type="match status" value="1"/>
</dbReference>
<evidence type="ECO:0000259" key="7">
    <source>
        <dbReference type="PROSITE" id="PS50109"/>
    </source>
</evidence>
<dbReference type="InterPro" id="IPR001789">
    <property type="entry name" value="Sig_transdc_resp-reg_receiver"/>
</dbReference>
<dbReference type="SUPFAM" id="SSF47384">
    <property type="entry name" value="Homodimeric domain of signal transducing histidine kinase"/>
    <property type="match status" value="1"/>
</dbReference>
<dbReference type="SMART" id="SM00387">
    <property type="entry name" value="HATPase_c"/>
    <property type="match status" value="1"/>
</dbReference>
<keyword evidence="10" id="KW-1185">Reference proteome</keyword>
<feature type="domain" description="Response regulatory" evidence="8">
    <location>
        <begin position="309"/>
        <end position="428"/>
    </location>
</feature>
<protein>
    <recommendedName>
        <fullName evidence="2">histidine kinase</fullName>
        <ecNumber evidence="2">2.7.13.3</ecNumber>
    </recommendedName>
</protein>
<dbReference type="InterPro" id="IPR036890">
    <property type="entry name" value="HATPase_C_sf"/>
</dbReference>
<dbReference type="CDD" id="cd17546">
    <property type="entry name" value="REC_hyHK_CKI1_RcsC-like"/>
    <property type="match status" value="1"/>
</dbReference>
<dbReference type="GO" id="GO:0016301">
    <property type="term" value="F:kinase activity"/>
    <property type="evidence" value="ECO:0007669"/>
    <property type="project" value="UniProtKB-KW"/>
</dbReference>
<evidence type="ECO:0000256" key="6">
    <source>
        <dbReference type="SAM" id="Coils"/>
    </source>
</evidence>
<sequence>MKQIAPPPEPQPPVANDHAARELEKRVTELTRELDRQRRHNEELHTRHATATAAYRNQGELLAHVSHEIRSLIQLTTGTVELLRQTTLNRQQEEYLCAFQHSNQQLLALTNDILDAAKLEAGRFRLEETELSLDELLAGATRLLAWEAGRKGLSFEVLIDDSVPRQLRGDPKRLQQVLTNLIGNAVKFTRTGGVTLQIDYQAPGPATAAMLRFTVADTGIGIPNDQLREIFDRFVQSSPATARLHGGTGLGLAIARDLVTLMGGEIAVESSEGHGSRFIFTVPLPPDRPGRPAVSRPEQESPAADRQLSVLLAEDSAEIRLLLGAFLSRAAHRVDFAADGAEAVAMATSKRYEVVLMDMQMPILDGYLATSAIRDWERQHGLPEVPILALTAAVERSDHHRCREAGCSGHLAKPIRQEALLRAIREIAV</sequence>
<dbReference type="SUPFAM" id="SSF55874">
    <property type="entry name" value="ATPase domain of HSP90 chaperone/DNA topoisomerase II/histidine kinase"/>
    <property type="match status" value="1"/>
</dbReference>
<dbReference type="CDD" id="cd00082">
    <property type="entry name" value="HisKA"/>
    <property type="match status" value="1"/>
</dbReference>
<dbReference type="InterPro" id="IPR011006">
    <property type="entry name" value="CheY-like_superfamily"/>
</dbReference>
<dbReference type="SUPFAM" id="SSF52172">
    <property type="entry name" value="CheY-like"/>
    <property type="match status" value="1"/>
</dbReference>
<dbReference type="CDD" id="cd16922">
    <property type="entry name" value="HATPase_EvgS-ArcB-TorS-like"/>
    <property type="match status" value="1"/>
</dbReference>
<dbReference type="InterPro" id="IPR004358">
    <property type="entry name" value="Sig_transdc_His_kin-like_C"/>
</dbReference>
<dbReference type="Proteomes" id="UP001317705">
    <property type="component" value="Chromosome"/>
</dbReference>
<dbReference type="PROSITE" id="PS50110">
    <property type="entry name" value="RESPONSE_REGULATORY"/>
    <property type="match status" value="1"/>
</dbReference>
<dbReference type="PANTHER" id="PTHR45339:SF1">
    <property type="entry name" value="HYBRID SIGNAL TRANSDUCTION HISTIDINE KINASE J"/>
    <property type="match status" value="1"/>
</dbReference>
<proteinExistence type="predicted"/>
<dbReference type="PRINTS" id="PR00344">
    <property type="entry name" value="BCTRLSENSOR"/>
</dbReference>
<feature type="domain" description="Histidine kinase" evidence="7">
    <location>
        <begin position="64"/>
        <end position="286"/>
    </location>
</feature>
<dbReference type="InterPro" id="IPR005467">
    <property type="entry name" value="His_kinase_dom"/>
</dbReference>
<accession>A0ABN6VWY6</accession>
<dbReference type="EMBL" id="AP027151">
    <property type="protein sequence ID" value="BDV42855.1"/>
    <property type="molecule type" value="Genomic_DNA"/>
</dbReference>
<evidence type="ECO:0000256" key="1">
    <source>
        <dbReference type="ARBA" id="ARBA00000085"/>
    </source>
</evidence>
<dbReference type="PANTHER" id="PTHR45339">
    <property type="entry name" value="HYBRID SIGNAL TRANSDUCTION HISTIDINE KINASE J"/>
    <property type="match status" value="1"/>
</dbReference>
<evidence type="ECO:0000313" key="9">
    <source>
        <dbReference type="EMBL" id="BDV42855.1"/>
    </source>
</evidence>
<name>A0ABN6VWY6_9BACT</name>
<keyword evidence="4" id="KW-0902">Two-component regulatory system</keyword>
<dbReference type="PROSITE" id="PS50109">
    <property type="entry name" value="HIS_KIN"/>
    <property type="match status" value="1"/>
</dbReference>
<keyword evidence="6" id="KW-0175">Coiled coil</keyword>
<dbReference type="Gene3D" id="3.40.50.2300">
    <property type="match status" value="1"/>
</dbReference>